<dbReference type="InterPro" id="IPR052564">
    <property type="entry name" value="N-acetyltrans/Recomb-assoc"/>
</dbReference>
<dbReference type="PANTHER" id="PTHR43451">
    <property type="entry name" value="ACETYLTRANSFERASE (GNAT) FAMILY PROTEIN"/>
    <property type="match status" value="1"/>
</dbReference>
<evidence type="ECO:0000313" key="3">
    <source>
        <dbReference type="Proteomes" id="UP000809349"/>
    </source>
</evidence>
<dbReference type="PANTHER" id="PTHR43451:SF1">
    <property type="entry name" value="ACETYLTRANSFERASE"/>
    <property type="match status" value="1"/>
</dbReference>
<evidence type="ECO:0000313" key="2">
    <source>
        <dbReference type="EMBL" id="MBZ2208280.1"/>
    </source>
</evidence>
<keyword evidence="2" id="KW-0012">Acyltransferase</keyword>
<dbReference type="EMBL" id="JAFBIL020000005">
    <property type="protein sequence ID" value="MBZ2208280.1"/>
    <property type="molecule type" value="Genomic_DNA"/>
</dbReference>
<dbReference type="InterPro" id="IPR000182">
    <property type="entry name" value="GNAT_dom"/>
</dbReference>
<comment type="caution">
    <text evidence="2">The sequence shown here is derived from an EMBL/GenBank/DDBJ whole genome shotgun (WGS) entry which is preliminary data.</text>
</comment>
<sequence>MQIRRYAEGEEAALRAIFRSSVRGLACQQYTPLQIDAWSPPEEGAELREQWVRRIRSNQPWVVDVDGRLAAFADVQPSGYIDHFFVAAEFARHGIGMALMRHLHDVARARGTVKLFAHVSLAAEPFFRQAGFIVEARQRPTIRGVELDNAVMSKMLDAA</sequence>
<feature type="domain" description="N-acetyltransferase" evidence="1">
    <location>
        <begin position="1"/>
        <end position="157"/>
    </location>
</feature>
<protein>
    <submittedName>
        <fullName evidence="2">GNAT family N-acetyltransferase</fullName>
        <ecNumber evidence="2">2.3.1.-</ecNumber>
    </submittedName>
</protein>
<dbReference type="CDD" id="cd04301">
    <property type="entry name" value="NAT_SF"/>
    <property type="match status" value="1"/>
</dbReference>
<dbReference type="Pfam" id="PF13673">
    <property type="entry name" value="Acetyltransf_10"/>
    <property type="match status" value="1"/>
</dbReference>
<keyword evidence="2" id="KW-0808">Transferase</keyword>
<dbReference type="Proteomes" id="UP000809349">
    <property type="component" value="Unassembled WGS sequence"/>
</dbReference>
<dbReference type="SUPFAM" id="SSF55729">
    <property type="entry name" value="Acyl-CoA N-acyltransferases (Nat)"/>
    <property type="match status" value="1"/>
</dbReference>
<evidence type="ECO:0000259" key="1">
    <source>
        <dbReference type="PROSITE" id="PS51186"/>
    </source>
</evidence>
<accession>A0ABS7SQR3</accession>
<dbReference type="InterPro" id="IPR016181">
    <property type="entry name" value="Acyl_CoA_acyltransferase"/>
</dbReference>
<keyword evidence="3" id="KW-1185">Reference proteome</keyword>
<dbReference type="Gene3D" id="3.40.630.30">
    <property type="match status" value="1"/>
</dbReference>
<dbReference type="EC" id="2.3.1.-" evidence="2"/>
<gene>
    <name evidence="2" type="ORF">I4X03_013520</name>
</gene>
<name>A0ABS7SQR3_9BURK</name>
<dbReference type="GO" id="GO:0016746">
    <property type="term" value="F:acyltransferase activity"/>
    <property type="evidence" value="ECO:0007669"/>
    <property type="project" value="UniProtKB-KW"/>
</dbReference>
<proteinExistence type="predicted"/>
<organism evidence="2 3">
    <name type="scientific">Massilia soli</name>
    <dbReference type="NCBI Taxonomy" id="2792854"/>
    <lineage>
        <taxon>Bacteria</taxon>
        <taxon>Pseudomonadati</taxon>
        <taxon>Pseudomonadota</taxon>
        <taxon>Betaproteobacteria</taxon>
        <taxon>Burkholderiales</taxon>
        <taxon>Oxalobacteraceae</taxon>
        <taxon>Telluria group</taxon>
        <taxon>Massilia</taxon>
    </lineage>
</organism>
<reference evidence="2 3" key="1">
    <citation type="submission" date="2021-08" db="EMBL/GenBank/DDBJ databases">
        <title>Massilia sp. R798.</title>
        <authorList>
            <person name="Baek J.H."/>
            <person name="Jung H.S."/>
            <person name="Kim K.R."/>
            <person name="Jeon C.O."/>
        </authorList>
    </citation>
    <scope>NUCLEOTIDE SEQUENCE [LARGE SCALE GENOMIC DNA]</scope>
    <source>
        <strain evidence="2 3">R798</strain>
    </source>
</reference>
<dbReference type="PROSITE" id="PS51186">
    <property type="entry name" value="GNAT"/>
    <property type="match status" value="1"/>
</dbReference>